<dbReference type="STRING" id="483547.GSUB_13420"/>
<dbReference type="InterPro" id="IPR051829">
    <property type="entry name" value="Multiheme_Cytochr_ET"/>
</dbReference>
<evidence type="ECO:0000313" key="5">
    <source>
        <dbReference type="Proteomes" id="UP000035036"/>
    </source>
</evidence>
<reference evidence="4 5" key="1">
    <citation type="journal article" date="2015" name="Genome Announc.">
        <title>Genomes of Geoalkalibacter ferrihydriticus Z-0531T and Geoalkalibacter subterraneus Red1T, Two Haloalkaliphilic Metal-Reducing Deltaproteobacteria.</title>
        <authorList>
            <person name="Badalamenti J.P."/>
            <person name="Krajmalnik-Brown R."/>
            <person name="Torres C.I."/>
            <person name="Bond D.R."/>
        </authorList>
    </citation>
    <scope>NUCLEOTIDE SEQUENCE [LARGE SCALE GENOMIC DNA]</scope>
    <source>
        <strain evidence="4 5">Red1</strain>
    </source>
</reference>
<dbReference type="InterPro" id="IPR010177">
    <property type="entry name" value="Paired_CXXCH_1"/>
</dbReference>
<evidence type="ECO:0000256" key="1">
    <source>
        <dbReference type="ARBA" id="ARBA00022729"/>
    </source>
</evidence>
<dbReference type="Pfam" id="PF09699">
    <property type="entry name" value="Paired_CXXCH_1"/>
    <property type="match status" value="1"/>
</dbReference>
<dbReference type="SUPFAM" id="SSF48695">
    <property type="entry name" value="Multiheme cytochromes"/>
    <property type="match status" value="1"/>
</dbReference>
<dbReference type="EMBL" id="CP010311">
    <property type="protein sequence ID" value="AJF07359.1"/>
    <property type="molecule type" value="Genomic_DNA"/>
</dbReference>
<proteinExistence type="predicted"/>
<dbReference type="PANTHER" id="PTHR35038">
    <property type="entry name" value="DISSIMILATORY SULFITE REDUCTASE SIRA"/>
    <property type="match status" value="1"/>
</dbReference>
<keyword evidence="1" id="KW-0732">Signal</keyword>
<feature type="domain" description="Doubled CXXCH motif" evidence="3">
    <location>
        <begin position="333"/>
        <end position="367"/>
    </location>
</feature>
<dbReference type="HOGENOM" id="CLU_801063_0_0_7"/>
<evidence type="ECO:0000313" key="4">
    <source>
        <dbReference type="EMBL" id="AJF07359.1"/>
    </source>
</evidence>
<dbReference type="GO" id="GO:0016491">
    <property type="term" value="F:oxidoreductase activity"/>
    <property type="evidence" value="ECO:0007669"/>
    <property type="project" value="TreeGrafter"/>
</dbReference>
<dbReference type="Proteomes" id="UP000035036">
    <property type="component" value="Chromosome"/>
</dbReference>
<gene>
    <name evidence="4" type="ORF">GSUB_13420</name>
</gene>
<dbReference type="AlphaFoldDB" id="A0A0B5FRS8"/>
<sequence>MKPELIGSSRDLPFSRGPKTCNFLLLLFLLSLVSAPGMVWSAVRGHCSSCHTMHHSQDGRALSQWGEEGPYQALLTTDCAGCHMGVNSGGETPFVISATEPSYQMTGTEAGTNTLAGGNFFWVASTGMDSRGHNVEGLTAPDSSLPSPPGFDGSQAAADGSIPAGGSWPNGRQVGCAGTYGCHGTHSETHPVAAVKGGHHQGRGGAITSPGSEPAGGYRMLVGIAGYEDPLWEYSVDAGSHNQYKGADGTRDDSTISSLCIRCHGKFHDQGSIGRWIRHPVDYDMANSAADSEVRGYGGDTNQYQPAVPVASFDVSRPLSQVSMQGGEAIVTCLSCHRAHGSPYDKMMRFNYAGSLGDGCIVCHTSKD</sequence>
<dbReference type="InterPro" id="IPR036280">
    <property type="entry name" value="Multihaem_cyt_sf"/>
</dbReference>
<evidence type="ECO:0000256" key="2">
    <source>
        <dbReference type="SAM" id="MobiDB-lite"/>
    </source>
</evidence>
<evidence type="ECO:0000259" key="3">
    <source>
        <dbReference type="Pfam" id="PF09699"/>
    </source>
</evidence>
<name>A0A0B5FRS8_9BACT</name>
<feature type="region of interest" description="Disordered" evidence="2">
    <location>
        <begin position="133"/>
        <end position="166"/>
    </location>
</feature>
<dbReference type="PANTHER" id="PTHR35038:SF6">
    <property type="entry name" value="SURFACE LOCALIZED DECAHEME CYTOCHROME C LIPOPROTEIN"/>
    <property type="match status" value="1"/>
</dbReference>
<accession>A0A0B5FRS8</accession>
<protein>
    <recommendedName>
        <fullName evidence="3">Doubled CXXCH motif domain-containing protein</fullName>
    </recommendedName>
</protein>
<keyword evidence="5" id="KW-1185">Reference proteome</keyword>
<dbReference type="KEGG" id="gsb:GSUB_13420"/>
<organism evidence="4 5">
    <name type="scientific">Geoalkalibacter subterraneus</name>
    <dbReference type="NCBI Taxonomy" id="483547"/>
    <lineage>
        <taxon>Bacteria</taxon>
        <taxon>Pseudomonadati</taxon>
        <taxon>Thermodesulfobacteriota</taxon>
        <taxon>Desulfuromonadia</taxon>
        <taxon>Desulfuromonadales</taxon>
        <taxon>Geoalkalibacteraceae</taxon>
        <taxon>Geoalkalibacter</taxon>
    </lineage>
</organism>